<dbReference type="Proteomes" id="UP000598467">
    <property type="component" value="Unassembled WGS sequence"/>
</dbReference>
<reference evidence="4" key="1">
    <citation type="submission" date="2020-05" db="EMBL/GenBank/DDBJ databases">
        <title>Identification of trans-AT polyketide cluster in two marine bacteria, producers of a novel glutaramide-containing polyketide sesbanimide D and analogs.</title>
        <authorList>
            <person name="Kacar D."/>
            <person name="Rodriguez P."/>
            <person name="Canedo L."/>
            <person name="Gonzalez E."/>
            <person name="Galan B."/>
            <person name="De La Calle F."/>
            <person name="Garcia J.L."/>
        </authorList>
    </citation>
    <scope>NUCLEOTIDE SEQUENCE</scope>
    <source>
        <strain evidence="4">PHM038</strain>
    </source>
</reference>
<dbReference type="PANTHER" id="PTHR35936:SF35">
    <property type="entry name" value="L-CYSTINE-BINDING PROTEIN TCYJ"/>
    <property type="match status" value="1"/>
</dbReference>
<dbReference type="SMART" id="SM00062">
    <property type="entry name" value="PBPb"/>
    <property type="match status" value="1"/>
</dbReference>
<dbReference type="InterPro" id="IPR001638">
    <property type="entry name" value="Solute-binding_3/MltF_N"/>
</dbReference>
<proteinExistence type="predicted"/>
<dbReference type="AlphaFoldDB" id="A0A926P0C9"/>
<evidence type="ECO:0000313" key="5">
    <source>
        <dbReference type="Proteomes" id="UP000598467"/>
    </source>
</evidence>
<organism evidence="4 5">
    <name type="scientific">Roseibium aggregatum</name>
    <dbReference type="NCBI Taxonomy" id="187304"/>
    <lineage>
        <taxon>Bacteria</taxon>
        <taxon>Pseudomonadati</taxon>
        <taxon>Pseudomonadota</taxon>
        <taxon>Alphaproteobacteria</taxon>
        <taxon>Hyphomicrobiales</taxon>
        <taxon>Stappiaceae</taxon>
        <taxon>Roseibium</taxon>
    </lineage>
</organism>
<feature type="chain" id="PRO_5036973841" evidence="2">
    <location>
        <begin position="25"/>
        <end position="278"/>
    </location>
</feature>
<dbReference type="Gene3D" id="3.40.190.10">
    <property type="entry name" value="Periplasmic binding protein-like II"/>
    <property type="match status" value="2"/>
</dbReference>
<sequence length="278" mass="31014">MVTHFRNILLVFLALCAFLTRVNAQETVVVPNFWDPKAVHDRPADIPGKIQFLATDGYPPFVYRDAEDRLTGFNVDLARAICQELDTSCSLRIKEFSGLLPALEEGEGDAIISGLARTDDLVERLSFSDDYLKLPARFIVRTGKEKAFGADAIAGARISVEAGSRHEAFAARFWPEAFLMPFDTVEAARTALVKGDVDAHFGDGLSLSFWLNSTDAADCCRFAGGPWLEPGYFDEGLSIAMRKDDASTREAINYALRRLQQTGVYRELYLRYFPVSFF</sequence>
<dbReference type="EMBL" id="JABFCZ010000012">
    <property type="protein sequence ID" value="MBD1547098.1"/>
    <property type="molecule type" value="Genomic_DNA"/>
</dbReference>
<dbReference type="PANTHER" id="PTHR35936">
    <property type="entry name" value="MEMBRANE-BOUND LYTIC MUREIN TRANSGLYCOSYLASE F"/>
    <property type="match status" value="1"/>
</dbReference>
<accession>A0A926P0C9</accession>
<gene>
    <name evidence="4" type="ORF">HK439_12560</name>
</gene>
<evidence type="ECO:0000256" key="2">
    <source>
        <dbReference type="SAM" id="SignalP"/>
    </source>
</evidence>
<keyword evidence="1 2" id="KW-0732">Signal</keyword>
<evidence type="ECO:0000259" key="3">
    <source>
        <dbReference type="SMART" id="SM00062"/>
    </source>
</evidence>
<name>A0A926P0C9_9HYPH</name>
<dbReference type="SUPFAM" id="SSF53850">
    <property type="entry name" value="Periplasmic binding protein-like II"/>
    <property type="match status" value="1"/>
</dbReference>
<protein>
    <submittedName>
        <fullName evidence="4">Transporter substrate-binding domain-containing protein</fullName>
    </submittedName>
</protein>
<feature type="signal peptide" evidence="2">
    <location>
        <begin position="1"/>
        <end position="24"/>
    </location>
</feature>
<dbReference type="Pfam" id="PF00497">
    <property type="entry name" value="SBP_bac_3"/>
    <property type="match status" value="1"/>
</dbReference>
<feature type="domain" description="Solute-binding protein family 3/N-terminal" evidence="3">
    <location>
        <begin position="49"/>
        <end position="276"/>
    </location>
</feature>
<comment type="caution">
    <text evidence="4">The sequence shown here is derived from an EMBL/GenBank/DDBJ whole genome shotgun (WGS) entry which is preliminary data.</text>
</comment>
<evidence type="ECO:0000313" key="4">
    <source>
        <dbReference type="EMBL" id="MBD1547098.1"/>
    </source>
</evidence>
<evidence type="ECO:0000256" key="1">
    <source>
        <dbReference type="ARBA" id="ARBA00022729"/>
    </source>
</evidence>